<keyword evidence="1" id="KW-0175">Coiled coil</keyword>
<dbReference type="Proteomes" id="UP000726170">
    <property type="component" value="Unassembled WGS sequence"/>
</dbReference>
<sequence length="144" mass="16933">MYCIKAYKDLITEIELTKMRIEGLEKERELYKKTIYGNAPKEISGQSYSDMPRGSRNYMSLDRIIEAISRIDSALYIEEERLKILQELENGITSKLEQLSGLHYKVYYLKEIEGKTYREIAEELYISEQYAKELGAEAKRNNKN</sequence>
<comment type="caution">
    <text evidence="2">The sequence shown here is derived from an EMBL/GenBank/DDBJ whole genome shotgun (WGS) entry which is preliminary data.</text>
</comment>
<evidence type="ECO:0000313" key="3">
    <source>
        <dbReference type="Proteomes" id="UP000726170"/>
    </source>
</evidence>
<feature type="coiled-coil region" evidence="1">
    <location>
        <begin position="7"/>
        <end position="34"/>
    </location>
</feature>
<dbReference type="EMBL" id="JAHLQF010000006">
    <property type="protein sequence ID" value="MBU5486487.1"/>
    <property type="molecule type" value="Genomic_DNA"/>
</dbReference>
<protein>
    <submittedName>
        <fullName evidence="2">Uncharacterized protein</fullName>
    </submittedName>
</protein>
<reference evidence="2 3" key="1">
    <citation type="submission" date="2021-06" db="EMBL/GenBank/DDBJ databases">
        <authorList>
            <person name="Sun Q."/>
            <person name="Li D."/>
        </authorList>
    </citation>
    <scope>NUCLEOTIDE SEQUENCE [LARGE SCALE GENOMIC DNA]</scope>
    <source>
        <strain evidence="2 3">MSJ-11</strain>
    </source>
</reference>
<gene>
    <name evidence="2" type="ORF">KQI86_19485</name>
</gene>
<keyword evidence="3" id="KW-1185">Reference proteome</keyword>
<name>A0ABS6ENZ5_9CLOT</name>
<evidence type="ECO:0000313" key="2">
    <source>
        <dbReference type="EMBL" id="MBU5486487.1"/>
    </source>
</evidence>
<dbReference type="RefSeq" id="WP_216441085.1">
    <property type="nucleotide sequence ID" value="NZ_JAHLQF010000006.1"/>
</dbReference>
<organism evidence="2 3">
    <name type="scientific">Clostridium mobile</name>
    <dbReference type="NCBI Taxonomy" id="2841512"/>
    <lineage>
        <taxon>Bacteria</taxon>
        <taxon>Bacillati</taxon>
        <taxon>Bacillota</taxon>
        <taxon>Clostridia</taxon>
        <taxon>Eubacteriales</taxon>
        <taxon>Clostridiaceae</taxon>
        <taxon>Clostridium</taxon>
    </lineage>
</organism>
<proteinExistence type="predicted"/>
<accession>A0ABS6ENZ5</accession>
<evidence type="ECO:0000256" key="1">
    <source>
        <dbReference type="SAM" id="Coils"/>
    </source>
</evidence>